<reference evidence="24" key="1">
    <citation type="journal article" date="2019" name="BMC Genomics">
        <title>A new reference genome for Sorghum bicolor reveals high levels of sequence similarity between sweet and grain genotypes: implications for the genetics of sugar metabolism.</title>
        <authorList>
            <person name="Cooper E.A."/>
            <person name="Brenton Z.W."/>
            <person name="Flinn B.S."/>
            <person name="Jenkins J."/>
            <person name="Shu S."/>
            <person name="Flowers D."/>
            <person name="Luo F."/>
            <person name="Wang Y."/>
            <person name="Xia P."/>
            <person name="Barry K."/>
            <person name="Daum C."/>
            <person name="Lipzen A."/>
            <person name="Yoshinaga Y."/>
            <person name="Schmutz J."/>
            <person name="Saski C."/>
            <person name="Vermerris W."/>
            <person name="Kresovich S."/>
        </authorList>
    </citation>
    <scope>NUCLEOTIDE SEQUENCE</scope>
</reference>
<dbReference type="InterPro" id="IPR011009">
    <property type="entry name" value="Kinase-like_dom_sf"/>
</dbReference>
<dbReference type="Pfam" id="PF13855">
    <property type="entry name" value="LRR_8"/>
    <property type="match status" value="1"/>
</dbReference>
<evidence type="ECO:0000256" key="17">
    <source>
        <dbReference type="ARBA" id="ARBA00023170"/>
    </source>
</evidence>
<evidence type="ECO:0000256" key="11">
    <source>
        <dbReference type="ARBA" id="ARBA00022737"/>
    </source>
</evidence>
<dbReference type="FunFam" id="3.30.200.20:FF:000328">
    <property type="entry name" value="Leucine-rich repeat protein kinase family protein"/>
    <property type="match status" value="1"/>
</dbReference>
<evidence type="ECO:0000256" key="18">
    <source>
        <dbReference type="ARBA" id="ARBA00023180"/>
    </source>
</evidence>
<evidence type="ECO:0000256" key="3">
    <source>
        <dbReference type="ARBA" id="ARBA00008684"/>
    </source>
</evidence>
<dbReference type="CDD" id="cd12087">
    <property type="entry name" value="TM_EGFR-like"/>
    <property type="match status" value="1"/>
</dbReference>
<keyword evidence="10 22" id="KW-0732">Signal</keyword>
<dbReference type="Gene3D" id="3.80.10.10">
    <property type="entry name" value="Ribonuclease Inhibitor"/>
    <property type="match status" value="3"/>
</dbReference>
<dbReference type="InterPro" id="IPR000719">
    <property type="entry name" value="Prot_kinase_dom"/>
</dbReference>
<feature type="chain" id="PRO_5037301577" description="non-specific serine/threonine protein kinase" evidence="22">
    <location>
        <begin position="33"/>
        <end position="977"/>
    </location>
</feature>
<comment type="similarity">
    <text evidence="3">Belongs to the protein kinase superfamily. Ser/Thr protein kinase family.</text>
</comment>
<keyword evidence="14 19" id="KW-0067">ATP-binding</keyword>
<dbReference type="SMART" id="SM00220">
    <property type="entry name" value="S_TKc"/>
    <property type="match status" value="1"/>
</dbReference>
<evidence type="ECO:0000256" key="2">
    <source>
        <dbReference type="ARBA" id="ARBA00004479"/>
    </source>
</evidence>
<dbReference type="CDD" id="cd14066">
    <property type="entry name" value="STKc_IRAK"/>
    <property type="match status" value="1"/>
</dbReference>
<evidence type="ECO:0000256" key="8">
    <source>
        <dbReference type="ARBA" id="ARBA00022679"/>
    </source>
</evidence>
<dbReference type="Gene3D" id="1.10.510.10">
    <property type="entry name" value="Transferase(Phosphotransferase) domain 1"/>
    <property type="match status" value="1"/>
</dbReference>
<feature type="signal peptide" evidence="22">
    <location>
        <begin position="1"/>
        <end position="32"/>
    </location>
</feature>
<feature type="transmembrane region" description="Helical" evidence="21">
    <location>
        <begin position="570"/>
        <end position="593"/>
    </location>
</feature>
<dbReference type="EMBL" id="CM027688">
    <property type="protein sequence ID" value="KAG0518570.1"/>
    <property type="molecule type" value="Genomic_DNA"/>
</dbReference>
<evidence type="ECO:0000256" key="10">
    <source>
        <dbReference type="ARBA" id="ARBA00022729"/>
    </source>
</evidence>
<organism evidence="24 25">
    <name type="scientific">Sorghum bicolor</name>
    <name type="common">Sorghum</name>
    <name type="synonym">Sorghum vulgare</name>
    <dbReference type="NCBI Taxonomy" id="4558"/>
    <lineage>
        <taxon>Eukaryota</taxon>
        <taxon>Viridiplantae</taxon>
        <taxon>Streptophyta</taxon>
        <taxon>Embryophyta</taxon>
        <taxon>Tracheophyta</taxon>
        <taxon>Spermatophyta</taxon>
        <taxon>Magnoliopsida</taxon>
        <taxon>Liliopsida</taxon>
        <taxon>Poales</taxon>
        <taxon>Poaceae</taxon>
        <taxon>PACMAD clade</taxon>
        <taxon>Panicoideae</taxon>
        <taxon>Andropogonodae</taxon>
        <taxon>Andropogoneae</taxon>
        <taxon>Sorghinae</taxon>
        <taxon>Sorghum</taxon>
    </lineage>
</organism>
<keyword evidence="5" id="KW-1003">Cell membrane</keyword>
<dbReference type="InterPro" id="IPR001245">
    <property type="entry name" value="Ser-Thr/Tyr_kinase_cat_dom"/>
</dbReference>
<feature type="region of interest" description="Disordered" evidence="20">
    <location>
        <begin position="923"/>
        <end position="964"/>
    </location>
</feature>
<dbReference type="InterPro" id="IPR017441">
    <property type="entry name" value="Protein_kinase_ATP_BS"/>
</dbReference>
<dbReference type="FunFam" id="3.80.10.10:FF:000363">
    <property type="entry name" value="Leucine-rich repeat family protein"/>
    <property type="match status" value="1"/>
</dbReference>
<dbReference type="Proteomes" id="UP000807115">
    <property type="component" value="Chromosome 9"/>
</dbReference>
<feature type="domain" description="Protein kinase" evidence="23">
    <location>
        <begin position="643"/>
        <end position="916"/>
    </location>
</feature>
<evidence type="ECO:0000256" key="4">
    <source>
        <dbReference type="ARBA" id="ARBA00012513"/>
    </source>
</evidence>
<dbReference type="PANTHER" id="PTHR45974:SF229">
    <property type="entry name" value="OS05G0486100 PROTEIN"/>
    <property type="match status" value="1"/>
</dbReference>
<dbReference type="Pfam" id="PF07714">
    <property type="entry name" value="PK_Tyr_Ser-Thr"/>
    <property type="match status" value="1"/>
</dbReference>
<dbReference type="GO" id="GO:0005886">
    <property type="term" value="C:plasma membrane"/>
    <property type="evidence" value="ECO:0007669"/>
    <property type="project" value="UniProtKB-SubCell"/>
</dbReference>
<dbReference type="InterPro" id="IPR013210">
    <property type="entry name" value="LRR_N_plant-typ"/>
</dbReference>
<evidence type="ECO:0000256" key="9">
    <source>
        <dbReference type="ARBA" id="ARBA00022692"/>
    </source>
</evidence>
<evidence type="ECO:0000256" key="1">
    <source>
        <dbReference type="ARBA" id="ARBA00004162"/>
    </source>
</evidence>
<dbReference type="InterPro" id="IPR032675">
    <property type="entry name" value="LRR_dom_sf"/>
</dbReference>
<feature type="binding site" evidence="19">
    <location>
        <position position="671"/>
    </location>
    <ligand>
        <name>ATP</name>
        <dbReference type="ChEBI" id="CHEBI:30616"/>
    </ligand>
</feature>
<dbReference type="InterPro" id="IPR008271">
    <property type="entry name" value="Ser/Thr_kinase_AS"/>
</dbReference>
<evidence type="ECO:0000256" key="14">
    <source>
        <dbReference type="ARBA" id="ARBA00022840"/>
    </source>
</evidence>
<evidence type="ECO:0000256" key="19">
    <source>
        <dbReference type="PROSITE-ProRule" id="PRU10141"/>
    </source>
</evidence>
<evidence type="ECO:0000256" key="15">
    <source>
        <dbReference type="ARBA" id="ARBA00022989"/>
    </source>
</evidence>
<dbReference type="InterPro" id="IPR001611">
    <property type="entry name" value="Leu-rich_rpt"/>
</dbReference>
<dbReference type="AlphaFoldDB" id="A0A921QCM3"/>
<dbReference type="PROSITE" id="PS00107">
    <property type="entry name" value="PROTEIN_KINASE_ATP"/>
    <property type="match status" value="1"/>
</dbReference>
<evidence type="ECO:0000256" key="20">
    <source>
        <dbReference type="SAM" id="MobiDB-lite"/>
    </source>
</evidence>
<evidence type="ECO:0000256" key="21">
    <source>
        <dbReference type="SAM" id="Phobius"/>
    </source>
</evidence>
<keyword evidence="17" id="KW-0675">Receptor</keyword>
<dbReference type="EC" id="2.7.11.1" evidence="4"/>
<keyword evidence="11" id="KW-0677">Repeat</keyword>
<keyword evidence="6" id="KW-0723">Serine/threonine-protein kinase</keyword>
<evidence type="ECO:0000313" key="24">
    <source>
        <dbReference type="EMBL" id="KAG0518570.1"/>
    </source>
</evidence>
<evidence type="ECO:0000256" key="12">
    <source>
        <dbReference type="ARBA" id="ARBA00022741"/>
    </source>
</evidence>
<protein>
    <recommendedName>
        <fullName evidence="4">non-specific serine/threonine protein kinase</fullName>
        <ecNumber evidence="4">2.7.11.1</ecNumber>
    </recommendedName>
</protein>
<evidence type="ECO:0000256" key="13">
    <source>
        <dbReference type="ARBA" id="ARBA00022777"/>
    </source>
</evidence>
<evidence type="ECO:0000256" key="5">
    <source>
        <dbReference type="ARBA" id="ARBA00022475"/>
    </source>
</evidence>
<dbReference type="GO" id="GO:0004674">
    <property type="term" value="F:protein serine/threonine kinase activity"/>
    <property type="evidence" value="ECO:0007669"/>
    <property type="project" value="UniProtKB-KW"/>
</dbReference>
<dbReference type="SUPFAM" id="SSF56112">
    <property type="entry name" value="Protein kinase-like (PK-like)"/>
    <property type="match status" value="1"/>
</dbReference>
<sequence>MDEATRRRRRVTSTALLLALVVLAASAPAGFCAINSQDGSALNALKSQWTNAPSSWSSASDPCDGGWDGVMCNNGRVTSLRLSSVNIQGTLSDSIGQLTQLVYLDVSFNIGLNGRMPATIGNLAELTTLILAGCSFTGSIPTELGNLQKLTFLALNSNKFTGTIPPQLGLLSSLFWLDLADNQLTGSIPVTTANTPGLDQLIHTKHFHFNKNQLSGTLTGLFNSNMSLIHVLFDSNQFTGSIPEELGGVSTLQVLRLDRNSLRGAIPPNISNLVNLNELNLASNQLTGSLPDLSSMTQLNVVDLSNNSFAVSVAPNWFSTLTSLTSVSISSGRLSGVVPKGLFTLPQLQQVVLSNNAFNGTLEVTGNINKQLQTINLMNNNIVAANVTPSYNKTLVLVGNPGCQDPDLKSFCSLKQESMIAYNTSLSKCSSTDSCSSDQSLNPANCGCAYPYAGKMVFRAPLFTDLTNSATFQQLETSLTQQLSLRDGSVSLSDIHFNSDNYLQIQVALFPSTAASFSVPDLIRIGFDLSNQTYKPPPNFGPYYFIADTYALLAGASSSGSKKSQISTGAIAGIAVAGGLLVIALIGMVLFALRQKRRVKEVTGRTDPFASWGVSHKDSGGAPQLKGARLFSLNELKNCTNNFSDTHEIGSGGYGKVYKGTLVDGTRVAIKRAERGSMQGVVEFKNEIELLSRVHHKNLVSLIGFCYEQGEQMLVYEYVSNGTLRENLLVRGTYLDWKKRLRIALGSARGLAYLHELADPPIIHRDVKSTNILLDDHLKAKVADFGLSKLVADTQKGHVSTQVKGTLGYLDPEYYMTQQLSEKSDVYSFGVVMLELVSGRQPIESGKYIVREVRMAIDANDRDHYGLRGLLDPAIRDNARTAGFRRFVQLAMRCVDESAAARPAMGEVVKEIEAMLQNEVAGADGGGATSSANSSANEFDGAGGGARSHPYSDTEITRGSYGDNASDYMPYFEVKPK</sequence>
<gene>
    <name evidence="24" type="ORF">BDA96_09G187100</name>
</gene>
<dbReference type="PROSITE" id="PS50011">
    <property type="entry name" value="PROTEIN_KINASE_DOM"/>
    <property type="match status" value="1"/>
</dbReference>
<dbReference type="PROSITE" id="PS00108">
    <property type="entry name" value="PROTEIN_KINASE_ST"/>
    <property type="match status" value="1"/>
</dbReference>
<evidence type="ECO:0000256" key="22">
    <source>
        <dbReference type="SAM" id="SignalP"/>
    </source>
</evidence>
<evidence type="ECO:0000313" key="25">
    <source>
        <dbReference type="Proteomes" id="UP000807115"/>
    </source>
</evidence>
<dbReference type="GO" id="GO:0005524">
    <property type="term" value="F:ATP binding"/>
    <property type="evidence" value="ECO:0007669"/>
    <property type="project" value="UniProtKB-UniRule"/>
</dbReference>
<keyword evidence="16 21" id="KW-0472">Membrane</keyword>
<keyword evidence="12 19" id="KW-0547">Nucleotide-binding</keyword>
<keyword evidence="7" id="KW-0433">Leucine-rich repeat</keyword>
<dbReference type="Pfam" id="PF08263">
    <property type="entry name" value="LRRNT_2"/>
    <property type="match status" value="1"/>
</dbReference>
<keyword evidence="9 21" id="KW-0812">Transmembrane</keyword>
<evidence type="ECO:0000256" key="7">
    <source>
        <dbReference type="ARBA" id="ARBA00022614"/>
    </source>
</evidence>
<dbReference type="FunFam" id="3.80.10.10:FF:000830">
    <property type="entry name" value="Predicted protein"/>
    <property type="match status" value="1"/>
</dbReference>
<keyword evidence="13" id="KW-0418">Kinase</keyword>
<keyword evidence="18" id="KW-0325">Glycoprotein</keyword>
<accession>A0A921QCM3</accession>
<dbReference type="PANTHER" id="PTHR45974">
    <property type="entry name" value="RECEPTOR-LIKE PROTEIN 55"/>
    <property type="match status" value="1"/>
</dbReference>
<dbReference type="PROSITE" id="PS51450">
    <property type="entry name" value="LRR"/>
    <property type="match status" value="1"/>
</dbReference>
<keyword evidence="8" id="KW-0808">Transferase</keyword>
<dbReference type="Pfam" id="PF00560">
    <property type="entry name" value="LRR_1"/>
    <property type="match status" value="3"/>
</dbReference>
<dbReference type="FunFam" id="1.10.510.10:FF:000453">
    <property type="entry name" value="LRR receptor-like serine/threonine-protein kinase HSL2"/>
    <property type="match status" value="1"/>
</dbReference>
<evidence type="ECO:0000256" key="6">
    <source>
        <dbReference type="ARBA" id="ARBA00022527"/>
    </source>
</evidence>
<evidence type="ECO:0000259" key="23">
    <source>
        <dbReference type="PROSITE" id="PS50011"/>
    </source>
</evidence>
<comment type="subcellular location">
    <subcellularLocation>
        <location evidence="1">Cell membrane</location>
        <topology evidence="1">Single-pass membrane protein</topology>
    </subcellularLocation>
    <subcellularLocation>
        <location evidence="2">Membrane</location>
        <topology evidence="2">Single-pass type I membrane protein</topology>
    </subcellularLocation>
</comment>
<comment type="caution">
    <text evidence="24">The sequence shown here is derived from an EMBL/GenBank/DDBJ whole genome shotgun (WGS) entry which is preliminary data.</text>
</comment>
<name>A0A921QCM3_SORBI</name>
<evidence type="ECO:0000256" key="16">
    <source>
        <dbReference type="ARBA" id="ARBA00023136"/>
    </source>
</evidence>
<proteinExistence type="inferred from homology"/>
<reference evidence="24" key="2">
    <citation type="submission" date="2020-10" db="EMBL/GenBank/DDBJ databases">
        <authorList>
            <person name="Cooper E.A."/>
            <person name="Brenton Z.W."/>
            <person name="Flinn B.S."/>
            <person name="Jenkins J."/>
            <person name="Shu S."/>
            <person name="Flowers D."/>
            <person name="Luo F."/>
            <person name="Wang Y."/>
            <person name="Xia P."/>
            <person name="Barry K."/>
            <person name="Daum C."/>
            <person name="Lipzen A."/>
            <person name="Yoshinaga Y."/>
            <person name="Schmutz J."/>
            <person name="Saski C."/>
            <person name="Vermerris W."/>
            <person name="Kresovich S."/>
        </authorList>
    </citation>
    <scope>NUCLEOTIDE SEQUENCE</scope>
</reference>
<dbReference type="Gene3D" id="3.30.200.20">
    <property type="entry name" value="Phosphorylase Kinase, domain 1"/>
    <property type="match status" value="1"/>
</dbReference>
<dbReference type="SUPFAM" id="SSF52058">
    <property type="entry name" value="L domain-like"/>
    <property type="match status" value="1"/>
</dbReference>
<keyword evidence="15 21" id="KW-1133">Transmembrane helix</keyword>